<name>A0A518AVC7_9BACT</name>
<evidence type="ECO:0008006" key="4">
    <source>
        <dbReference type="Google" id="ProtNLM"/>
    </source>
</evidence>
<dbReference type="SUPFAM" id="SSF49899">
    <property type="entry name" value="Concanavalin A-like lectins/glucanases"/>
    <property type="match status" value="1"/>
</dbReference>
<dbReference type="KEGG" id="amuc:Pan181_49290"/>
<evidence type="ECO:0000256" key="1">
    <source>
        <dbReference type="SAM" id="SignalP"/>
    </source>
</evidence>
<dbReference type="AlphaFoldDB" id="A0A518AVC7"/>
<proteinExistence type="predicted"/>
<gene>
    <name evidence="2" type="ORF">Pan181_49290</name>
</gene>
<sequence precursor="true">MRYSHALLFSMVCFLTSAMADASTVDRWYRFGDEGTTGTLDSAGEFDGSGNPIFDQPEVLSFANLGSVLGTSQPTYAAADDRPDLPAGSTGNMAASFDGDRDMFGTVNLNFPQSSFSSVLSISDAGAGPYDYSGVSDRYLQFWVKPANATSTQVLVNDTQQHGVRIHDGKFSMRYAETDFDSDVEVEVGRGNFPGTNVDSNGWYHIMLLTQDNLYERGSATLYVDGVAVAAIAGDYQIQGEVVDTGTTLGEPVVIDDYPLSIGGGARARNVSGTIRYLVREADYFEGLIDELEMGVIGFNRNDEWGEFDFATENQFAREIAFNGVDPADVNLDGIVAGDGTGPASSDDVTAFVENFFYEKTIDSILAGGDADERVPVRVGDVTTRALGDLNVDGIIDLADWSILNAADPSMGSLVLNKLGVSTVPEPASCVSLACMLTMLGFAARRFR</sequence>
<reference evidence="2 3" key="1">
    <citation type="submission" date="2019-02" db="EMBL/GenBank/DDBJ databases">
        <title>Deep-cultivation of Planctomycetes and their phenomic and genomic characterization uncovers novel biology.</title>
        <authorList>
            <person name="Wiegand S."/>
            <person name="Jogler M."/>
            <person name="Boedeker C."/>
            <person name="Pinto D."/>
            <person name="Vollmers J."/>
            <person name="Rivas-Marin E."/>
            <person name="Kohn T."/>
            <person name="Peeters S.H."/>
            <person name="Heuer A."/>
            <person name="Rast P."/>
            <person name="Oberbeckmann S."/>
            <person name="Bunk B."/>
            <person name="Jeske O."/>
            <person name="Meyerdierks A."/>
            <person name="Storesund J.E."/>
            <person name="Kallscheuer N."/>
            <person name="Luecker S."/>
            <person name="Lage O.M."/>
            <person name="Pohl T."/>
            <person name="Merkel B.J."/>
            <person name="Hornburger P."/>
            <person name="Mueller R.-W."/>
            <person name="Bruemmer F."/>
            <person name="Labrenz M."/>
            <person name="Spormann A.M."/>
            <person name="Op den Camp H."/>
            <person name="Overmann J."/>
            <person name="Amann R."/>
            <person name="Jetten M.S.M."/>
            <person name="Mascher T."/>
            <person name="Medema M.H."/>
            <person name="Devos D.P."/>
            <person name="Kaster A.-K."/>
            <person name="Ovreas L."/>
            <person name="Rohde M."/>
            <person name="Galperin M.Y."/>
            <person name="Jogler C."/>
        </authorList>
    </citation>
    <scope>NUCLEOTIDE SEQUENCE [LARGE SCALE GENOMIC DNA]</scope>
    <source>
        <strain evidence="2 3">Pan181</strain>
    </source>
</reference>
<dbReference type="InterPro" id="IPR013320">
    <property type="entry name" value="ConA-like_dom_sf"/>
</dbReference>
<keyword evidence="3" id="KW-1185">Reference proteome</keyword>
<organism evidence="2 3">
    <name type="scientific">Aeoliella mucimassa</name>
    <dbReference type="NCBI Taxonomy" id="2527972"/>
    <lineage>
        <taxon>Bacteria</taxon>
        <taxon>Pseudomonadati</taxon>
        <taxon>Planctomycetota</taxon>
        <taxon>Planctomycetia</taxon>
        <taxon>Pirellulales</taxon>
        <taxon>Lacipirellulaceae</taxon>
        <taxon>Aeoliella</taxon>
    </lineage>
</organism>
<dbReference type="Proteomes" id="UP000315750">
    <property type="component" value="Chromosome"/>
</dbReference>
<feature type="signal peptide" evidence="1">
    <location>
        <begin position="1"/>
        <end position="22"/>
    </location>
</feature>
<feature type="chain" id="PRO_5021830083" description="LamG-like jellyroll fold domain-containing protein" evidence="1">
    <location>
        <begin position="23"/>
        <end position="448"/>
    </location>
</feature>
<keyword evidence="1" id="KW-0732">Signal</keyword>
<protein>
    <recommendedName>
        <fullName evidence="4">LamG-like jellyroll fold domain-containing protein</fullName>
    </recommendedName>
</protein>
<dbReference type="EMBL" id="CP036278">
    <property type="protein sequence ID" value="QDU58689.1"/>
    <property type="molecule type" value="Genomic_DNA"/>
</dbReference>
<accession>A0A518AVC7</accession>
<evidence type="ECO:0000313" key="2">
    <source>
        <dbReference type="EMBL" id="QDU58689.1"/>
    </source>
</evidence>
<dbReference type="OrthoDB" id="265509at2"/>
<evidence type="ECO:0000313" key="3">
    <source>
        <dbReference type="Proteomes" id="UP000315750"/>
    </source>
</evidence>
<dbReference type="RefSeq" id="WP_145251024.1">
    <property type="nucleotide sequence ID" value="NZ_CP036278.1"/>
</dbReference>
<dbReference type="Gene3D" id="2.60.120.200">
    <property type="match status" value="1"/>
</dbReference>